<dbReference type="InterPro" id="IPR011990">
    <property type="entry name" value="TPR-like_helical_dom_sf"/>
</dbReference>
<keyword evidence="3" id="KW-1185">Reference proteome</keyword>
<protein>
    <recommendedName>
        <fullName evidence="4">RING-type domain-containing protein</fullName>
    </recommendedName>
</protein>
<dbReference type="EMBL" id="AGNL01015276">
    <property type="protein sequence ID" value="EJK66095.1"/>
    <property type="molecule type" value="Genomic_DNA"/>
</dbReference>
<gene>
    <name evidence="2" type="ORF">THAOC_13002</name>
</gene>
<evidence type="ECO:0000313" key="3">
    <source>
        <dbReference type="Proteomes" id="UP000266841"/>
    </source>
</evidence>
<name>K0SL67_THAOC</name>
<proteinExistence type="inferred from homology"/>
<dbReference type="SMART" id="SM00671">
    <property type="entry name" value="SEL1"/>
    <property type="match status" value="2"/>
</dbReference>
<comment type="caution">
    <text evidence="2">The sequence shown here is derived from an EMBL/GenBank/DDBJ whole genome shotgun (WGS) entry which is preliminary data.</text>
</comment>
<sequence length="390" mass="42524">VVGQSVSRVTSVHGDERVGHMLTEEAAEDPEVVGLGVGNHGVEVLSEGDAAGLAKAIGGTGRRYMVKEVGDVVGRGASGRTCDRCHMGEESRAHRKKHKETCKQCAAKLKDEQLYYGKGLERPEGDFCPICTQPIPLPMQDHSMFQLCCIKGFAPAALWLPGKEACLTLTMIRARVKKKDPEAMTFLGAKYFLGELGLQKDIRKAVELYTEAAKLGLIDALFNLGYACFRGEDVEKDKTKGVEFFKRAALQGHVESRHCLGLYEGGKGNYDRAYAAALKGYHDAVEEMKIQDRDDANNYFASILEERNGRSELLEQVFVRGGGRVRVTVKSPSPVLLPSDGGKRDAGLSYLLASGALASFAGKIGPRYLAQYFTGIVSLERLYARRPGAN</sequence>
<reference evidence="2 3" key="1">
    <citation type="journal article" date="2012" name="Genome Biol.">
        <title>Genome and low-iron response of an oceanic diatom adapted to chronic iron limitation.</title>
        <authorList>
            <person name="Lommer M."/>
            <person name="Specht M."/>
            <person name="Roy A.S."/>
            <person name="Kraemer L."/>
            <person name="Andreson R."/>
            <person name="Gutowska M.A."/>
            <person name="Wolf J."/>
            <person name="Bergner S.V."/>
            <person name="Schilhabel M.B."/>
            <person name="Klostermeier U.C."/>
            <person name="Beiko R.G."/>
            <person name="Rosenstiel P."/>
            <person name="Hippler M."/>
            <person name="Laroche J."/>
        </authorList>
    </citation>
    <scope>NUCLEOTIDE SEQUENCE [LARGE SCALE GENOMIC DNA]</scope>
    <source>
        <strain evidence="2 3">CCMP1005</strain>
    </source>
</reference>
<dbReference type="InterPro" id="IPR006597">
    <property type="entry name" value="Sel1-like"/>
</dbReference>
<organism evidence="2 3">
    <name type="scientific">Thalassiosira oceanica</name>
    <name type="common">Marine diatom</name>
    <dbReference type="NCBI Taxonomy" id="159749"/>
    <lineage>
        <taxon>Eukaryota</taxon>
        <taxon>Sar</taxon>
        <taxon>Stramenopiles</taxon>
        <taxon>Ochrophyta</taxon>
        <taxon>Bacillariophyta</taxon>
        <taxon>Coscinodiscophyceae</taxon>
        <taxon>Thalassiosirophycidae</taxon>
        <taxon>Thalassiosirales</taxon>
        <taxon>Thalassiosiraceae</taxon>
        <taxon>Thalassiosira</taxon>
    </lineage>
</organism>
<evidence type="ECO:0008006" key="4">
    <source>
        <dbReference type="Google" id="ProtNLM"/>
    </source>
</evidence>
<dbReference type="InterPro" id="IPR050767">
    <property type="entry name" value="Sel1_AlgK"/>
</dbReference>
<dbReference type="Proteomes" id="UP000266841">
    <property type="component" value="Unassembled WGS sequence"/>
</dbReference>
<accession>K0SL67</accession>
<dbReference type="SUPFAM" id="SSF81901">
    <property type="entry name" value="HCP-like"/>
    <property type="match status" value="1"/>
</dbReference>
<dbReference type="OrthoDB" id="272077at2759"/>
<evidence type="ECO:0000256" key="1">
    <source>
        <dbReference type="ARBA" id="ARBA00038101"/>
    </source>
</evidence>
<dbReference type="AlphaFoldDB" id="K0SL67"/>
<dbReference type="Pfam" id="PF08238">
    <property type="entry name" value="Sel1"/>
    <property type="match status" value="2"/>
</dbReference>
<comment type="similarity">
    <text evidence="1">Belongs to the sel-1 family.</text>
</comment>
<evidence type="ECO:0000313" key="2">
    <source>
        <dbReference type="EMBL" id="EJK66095.1"/>
    </source>
</evidence>
<feature type="non-terminal residue" evidence="2">
    <location>
        <position position="1"/>
    </location>
</feature>
<dbReference type="Gene3D" id="1.25.40.10">
    <property type="entry name" value="Tetratricopeptide repeat domain"/>
    <property type="match status" value="1"/>
</dbReference>
<dbReference type="PANTHER" id="PTHR11102">
    <property type="entry name" value="SEL-1-LIKE PROTEIN"/>
    <property type="match status" value="1"/>
</dbReference>
<dbReference type="PANTHER" id="PTHR11102:SF160">
    <property type="entry name" value="ERAD-ASSOCIATED E3 UBIQUITIN-PROTEIN LIGASE COMPONENT HRD3"/>
    <property type="match status" value="1"/>
</dbReference>